<reference evidence="17" key="1">
    <citation type="submission" date="2024-01" db="EMBL/GenBank/DDBJ databases">
        <authorList>
            <person name="Webb A."/>
        </authorList>
    </citation>
    <scope>NUCLEOTIDE SEQUENCE</scope>
    <source>
        <strain evidence="17">Pm1</strain>
    </source>
</reference>
<dbReference type="Gene3D" id="3.10.20.90">
    <property type="entry name" value="Phosphatidylinositol 3-kinase Catalytic Subunit, Chain A, domain 1"/>
    <property type="match status" value="1"/>
</dbReference>
<dbReference type="PANTHER" id="PTHR24006">
    <property type="entry name" value="UBIQUITIN CARBOXYL-TERMINAL HYDROLASE"/>
    <property type="match status" value="1"/>
</dbReference>
<evidence type="ECO:0000259" key="15">
    <source>
        <dbReference type="PROSITE" id="PS50235"/>
    </source>
</evidence>
<dbReference type="InterPro" id="IPR038765">
    <property type="entry name" value="Papain-like_cys_pep_sf"/>
</dbReference>
<protein>
    <recommendedName>
        <fullName evidence="4">ubiquitinyl hydrolase 1</fullName>
        <ecNumber evidence="4">3.4.19.12</ecNumber>
    </recommendedName>
</protein>
<evidence type="ECO:0000256" key="2">
    <source>
        <dbReference type="ARBA" id="ARBA00004123"/>
    </source>
</evidence>
<dbReference type="EMBL" id="CAKLBY020000283">
    <property type="protein sequence ID" value="CAK7942822.1"/>
    <property type="molecule type" value="Genomic_DNA"/>
</dbReference>
<dbReference type="SUPFAM" id="SSF90209">
    <property type="entry name" value="Ran binding protein zinc finger-like"/>
    <property type="match status" value="1"/>
</dbReference>
<feature type="domain" description="Ubiquitin-like" evidence="14">
    <location>
        <begin position="1177"/>
        <end position="1233"/>
    </location>
</feature>
<gene>
    <name evidence="16" type="ORF">PM001_LOCUS2613</name>
    <name evidence="17" type="ORF">PM001_LOCUS27972</name>
</gene>
<name>A0AAV1V943_9STRA</name>
<dbReference type="PROSITE" id="PS01358">
    <property type="entry name" value="ZF_RANBP2_1"/>
    <property type="match status" value="1"/>
</dbReference>
<dbReference type="InterPro" id="IPR035927">
    <property type="entry name" value="DUSP-like_sf"/>
</dbReference>
<dbReference type="InterPro" id="IPR001876">
    <property type="entry name" value="Znf_RanBP2"/>
</dbReference>
<evidence type="ECO:0000256" key="10">
    <source>
        <dbReference type="ARBA" id="ARBA00022807"/>
    </source>
</evidence>
<keyword evidence="12" id="KW-0539">Nucleus</keyword>
<dbReference type="PROSITE" id="PS50053">
    <property type="entry name" value="UBIQUITIN_2"/>
    <property type="match status" value="1"/>
</dbReference>
<evidence type="ECO:0000256" key="5">
    <source>
        <dbReference type="ARBA" id="ARBA00022670"/>
    </source>
</evidence>
<dbReference type="InterPro" id="IPR029071">
    <property type="entry name" value="Ubiquitin-like_domsf"/>
</dbReference>
<evidence type="ECO:0000256" key="13">
    <source>
        <dbReference type="SAM" id="MobiDB-lite"/>
    </source>
</evidence>
<dbReference type="SUPFAM" id="SSF143791">
    <property type="entry name" value="DUSP-like"/>
    <property type="match status" value="1"/>
</dbReference>
<evidence type="ECO:0000259" key="14">
    <source>
        <dbReference type="PROSITE" id="PS50053"/>
    </source>
</evidence>
<evidence type="ECO:0000256" key="7">
    <source>
        <dbReference type="ARBA" id="ARBA00022771"/>
    </source>
</evidence>
<evidence type="ECO:0000256" key="12">
    <source>
        <dbReference type="ARBA" id="ARBA00023242"/>
    </source>
</evidence>
<dbReference type="InterPro" id="IPR036443">
    <property type="entry name" value="Znf_RanBP2_sf"/>
</dbReference>
<evidence type="ECO:0000256" key="9">
    <source>
        <dbReference type="ARBA" id="ARBA00022801"/>
    </source>
</evidence>
<dbReference type="GO" id="GO:0006508">
    <property type="term" value="P:proteolysis"/>
    <property type="evidence" value="ECO:0007669"/>
    <property type="project" value="UniProtKB-KW"/>
</dbReference>
<keyword evidence="7" id="KW-0863">Zinc-finger</keyword>
<keyword evidence="6" id="KW-0479">Metal-binding</keyword>
<keyword evidence="11" id="KW-0862">Zinc</keyword>
<evidence type="ECO:0000313" key="18">
    <source>
        <dbReference type="Proteomes" id="UP001162060"/>
    </source>
</evidence>
<dbReference type="GO" id="GO:0004843">
    <property type="term" value="F:cysteine-type deubiquitinase activity"/>
    <property type="evidence" value="ECO:0007669"/>
    <property type="project" value="UniProtKB-EC"/>
</dbReference>
<sequence>MARTKRKREDDDGKRFADPYLLTTRPCRFADHHRSKARGSKSSSIVRNCTDNPNCLYGLGEYQTGVWQTPKLLQRVFGDDPRVRQRKRVNQTLQPVGLRNLGATCYLNSLLQCLFANPWLRNAVYEWEPREELRNKEQTVQMTALQKLFAQMQLGNENCYDPAEFASTLLLNNVMQQDAQEFSKLLLTHLRTIFRQSRLPRQWDLVDRIFQGQMNYVTKCLKCKNKSMRPSSYYEISLNIKGHRSVEDCIQSYLAAEVLEGENKYFCEQCATKQSAERFMELNPRALPPTLMVQLMRFVYDANAGRKKKLTDVIEVDETLNLTELLRRSGQADAFDDSVDVVYRLQGYLNHRGKSAHAGHYTASVAYPAPRVPSDNSDSVAGWFEFDDGVVSDMTRSDVAKEHSHGAKICSRDIYMLLYVQDDSASTSCDRLGDANEILLPSESCQKEVEVLNAAFTAEVNAYVRKVSGMEARIQERLAAYKRFFEESYPYPDTSESHFYWVDSEWLRRWVTGEKYDGSDSSLSLLSCDTSDVKASSIQQVSKPSTSDERGGEDSDESDCVIVDPSYADAATSDEKSDGSVCTLNGSYASEVSRARYGDGDAHTNAQMPPAYSCRLISNGAAVMTKIAGASESHDDDIPFMEPVDVGPLSCVHSHDLDLGVRCLEEEPTRPVLRFAPDNAPRLKRISAKFFSYIEENCGAKPFPALEGHAQRRVFEAPTYRCIVCENDFNSKLVKDFDRLREVGEELVLLKAIPVDATAAVAAGNYYLMSRAWLKSYKSHLQMLHKELTRAFSQSKKGKMLTYSKMDDFCTTGRDEDVNSSHRMSGECGKMEMWQTPINKDITCSHGKLTLEKRLYRPVAAETWAYFSTKYPYHAAYAARATDSCLQCQMDDVINKKCIEVERGVRDEVISIAALESLFRRKPERGSVRLSDMLDVTGAQGSSGFKKVSPWMPQYPKRLPGRMFLVSRSWITQWRNYIRNVSENLPLKLSSFCLLCMHQKLVLSPGLLAAQGGQLVDASSLEVEFATTEEMRALAERYGNPEMPLYYGLLVATIIPESGEEETRVVWQKCSLASLQLENEQHLSSVGRLEGTVPLHCHDAMNDTIICVECQANSDQRHRNELENFTNRVVDIQQLHDDQAVPTSENLTIGVNASGRRRSRRVCQGSACAWPIVANSTDTVYILKAKIYAEIDALPTRQRLYYKGEPLENFRTLKELGIKAGDAVFMRLSDDSADDLVMEESLEREVGFVNSVFYSNPSASSRVATPPATCENRALAITGSHRTRVWVCPACTYVNDDIDIVCEMCCTTKDGNSGRHGE</sequence>
<dbReference type="InterPro" id="IPR028889">
    <property type="entry name" value="USP"/>
</dbReference>
<evidence type="ECO:0000256" key="6">
    <source>
        <dbReference type="ARBA" id="ARBA00022723"/>
    </source>
</evidence>
<dbReference type="EC" id="3.4.19.12" evidence="4"/>
<accession>A0AAV1V943</accession>
<feature type="domain" description="USP" evidence="15">
    <location>
        <begin position="96"/>
        <end position="422"/>
    </location>
</feature>
<proteinExistence type="inferred from homology"/>
<dbReference type="PROSITE" id="PS00972">
    <property type="entry name" value="USP_1"/>
    <property type="match status" value="1"/>
</dbReference>
<dbReference type="InterPro" id="IPR050164">
    <property type="entry name" value="Peptidase_C19"/>
</dbReference>
<comment type="caution">
    <text evidence="17">The sequence shown here is derived from an EMBL/GenBank/DDBJ whole genome shotgun (WGS) entry which is preliminary data.</text>
</comment>
<dbReference type="PANTHER" id="PTHR24006:SF722">
    <property type="entry name" value="UBIQUITIN CARBOXYL-TERMINAL HYDROLASE 48"/>
    <property type="match status" value="1"/>
</dbReference>
<dbReference type="Gene3D" id="3.90.70.10">
    <property type="entry name" value="Cysteine proteinases"/>
    <property type="match status" value="1"/>
</dbReference>
<evidence type="ECO:0000256" key="4">
    <source>
        <dbReference type="ARBA" id="ARBA00012759"/>
    </source>
</evidence>
<dbReference type="Pfam" id="PF00240">
    <property type="entry name" value="ubiquitin"/>
    <property type="match status" value="1"/>
</dbReference>
<dbReference type="Proteomes" id="UP001162060">
    <property type="component" value="Unassembled WGS sequence"/>
</dbReference>
<dbReference type="GO" id="GO:0005634">
    <property type="term" value="C:nucleus"/>
    <property type="evidence" value="ECO:0007669"/>
    <property type="project" value="UniProtKB-SubCell"/>
</dbReference>
<dbReference type="Pfam" id="PF00443">
    <property type="entry name" value="UCH"/>
    <property type="match status" value="1"/>
</dbReference>
<keyword evidence="9" id="KW-0378">Hydrolase</keyword>
<dbReference type="GO" id="GO:0008270">
    <property type="term" value="F:zinc ion binding"/>
    <property type="evidence" value="ECO:0007669"/>
    <property type="project" value="UniProtKB-KW"/>
</dbReference>
<dbReference type="InterPro" id="IPR018200">
    <property type="entry name" value="USP_CS"/>
</dbReference>
<keyword evidence="8" id="KW-0833">Ubl conjugation pathway</keyword>
<dbReference type="InterPro" id="IPR001394">
    <property type="entry name" value="Peptidase_C19_UCH"/>
</dbReference>
<feature type="region of interest" description="Disordered" evidence="13">
    <location>
        <begin position="537"/>
        <end position="560"/>
    </location>
</feature>
<keyword evidence="5" id="KW-0645">Protease</keyword>
<comment type="similarity">
    <text evidence="3">Belongs to the peptidase C19 family.</text>
</comment>
<evidence type="ECO:0000313" key="16">
    <source>
        <dbReference type="EMBL" id="CAK7902959.1"/>
    </source>
</evidence>
<dbReference type="SMART" id="SM00213">
    <property type="entry name" value="UBQ"/>
    <property type="match status" value="1"/>
</dbReference>
<comment type="subcellular location">
    <subcellularLocation>
        <location evidence="2">Nucleus</location>
    </subcellularLocation>
</comment>
<dbReference type="EMBL" id="CAKLBY020000025">
    <property type="protein sequence ID" value="CAK7902959.1"/>
    <property type="molecule type" value="Genomic_DNA"/>
</dbReference>
<evidence type="ECO:0000256" key="8">
    <source>
        <dbReference type="ARBA" id="ARBA00022786"/>
    </source>
</evidence>
<evidence type="ECO:0000256" key="1">
    <source>
        <dbReference type="ARBA" id="ARBA00000707"/>
    </source>
</evidence>
<comment type="catalytic activity">
    <reaction evidence="1">
        <text>Thiol-dependent hydrolysis of ester, thioester, amide, peptide and isopeptide bonds formed by the C-terminal Gly of ubiquitin (a 76-residue protein attached to proteins as an intracellular targeting signal).</text>
        <dbReference type="EC" id="3.4.19.12"/>
    </reaction>
</comment>
<dbReference type="SUPFAM" id="SSF54236">
    <property type="entry name" value="Ubiquitin-like"/>
    <property type="match status" value="1"/>
</dbReference>
<keyword evidence="10" id="KW-0788">Thiol protease</keyword>
<evidence type="ECO:0000313" key="17">
    <source>
        <dbReference type="EMBL" id="CAK7942822.1"/>
    </source>
</evidence>
<evidence type="ECO:0000256" key="11">
    <source>
        <dbReference type="ARBA" id="ARBA00022833"/>
    </source>
</evidence>
<dbReference type="CDD" id="cd17039">
    <property type="entry name" value="Ubl_ubiquitin_like"/>
    <property type="match status" value="1"/>
</dbReference>
<dbReference type="PROSITE" id="PS50235">
    <property type="entry name" value="USP_3"/>
    <property type="match status" value="1"/>
</dbReference>
<dbReference type="SUPFAM" id="SSF54001">
    <property type="entry name" value="Cysteine proteinases"/>
    <property type="match status" value="1"/>
</dbReference>
<dbReference type="GO" id="GO:0005829">
    <property type="term" value="C:cytosol"/>
    <property type="evidence" value="ECO:0007669"/>
    <property type="project" value="TreeGrafter"/>
</dbReference>
<evidence type="ECO:0000256" key="3">
    <source>
        <dbReference type="ARBA" id="ARBA00009085"/>
    </source>
</evidence>
<organism evidence="17 18">
    <name type="scientific">Peronospora matthiolae</name>
    <dbReference type="NCBI Taxonomy" id="2874970"/>
    <lineage>
        <taxon>Eukaryota</taxon>
        <taxon>Sar</taxon>
        <taxon>Stramenopiles</taxon>
        <taxon>Oomycota</taxon>
        <taxon>Peronosporomycetes</taxon>
        <taxon>Peronosporales</taxon>
        <taxon>Peronosporaceae</taxon>
        <taxon>Peronospora</taxon>
    </lineage>
</organism>
<dbReference type="InterPro" id="IPR000626">
    <property type="entry name" value="Ubiquitin-like_dom"/>
</dbReference>
<dbReference type="GO" id="GO:0016579">
    <property type="term" value="P:protein deubiquitination"/>
    <property type="evidence" value="ECO:0007669"/>
    <property type="project" value="InterPro"/>
</dbReference>
<dbReference type="Gene3D" id="2.30.30.380">
    <property type="entry name" value="Zn-finger domain of Sec23/24"/>
    <property type="match status" value="1"/>
</dbReference>